<reference evidence="2" key="1">
    <citation type="submission" date="2025-08" db="UniProtKB">
        <authorList>
            <consortium name="Ensembl"/>
        </authorList>
    </citation>
    <scope>IDENTIFICATION</scope>
</reference>
<dbReference type="Proteomes" id="UP000694425">
    <property type="component" value="Unplaced"/>
</dbReference>
<feature type="region of interest" description="Disordered" evidence="1">
    <location>
        <begin position="57"/>
        <end position="76"/>
    </location>
</feature>
<dbReference type="Ensembl" id="ENSNVIT00000029976.1">
    <property type="protein sequence ID" value="ENSNVIP00000025852.1"/>
    <property type="gene ID" value="ENSNVIG00000019979.1"/>
</dbReference>
<feature type="region of interest" description="Disordered" evidence="1">
    <location>
        <begin position="1"/>
        <end position="52"/>
    </location>
</feature>
<protein>
    <submittedName>
        <fullName evidence="2">Uncharacterized protein</fullName>
    </submittedName>
</protein>
<evidence type="ECO:0000313" key="2">
    <source>
        <dbReference type="Ensembl" id="ENSNVIP00000025852.1"/>
    </source>
</evidence>
<name>A0A8C7EV53_NEOVI</name>
<proteinExistence type="predicted"/>
<sequence length="76" mass="8457">MFPFFRKSPESKKPSTPETEADGFVLLGDTTGEQRKAAEGKTSEAEGSQPLEYAFWTQSTRKQRGMTPLSETKPCI</sequence>
<reference evidence="2" key="2">
    <citation type="submission" date="2025-09" db="UniProtKB">
        <authorList>
            <consortium name="Ensembl"/>
        </authorList>
    </citation>
    <scope>IDENTIFICATION</scope>
</reference>
<feature type="compositionally biased region" description="Basic and acidic residues" evidence="1">
    <location>
        <begin position="32"/>
        <end position="44"/>
    </location>
</feature>
<dbReference type="PANTHER" id="PTHR36291:SF1">
    <property type="entry name" value="UBAP1-MVB12-ASSOCIATED (UMA)-DOMAIN CONTAINING PROTEIN 1"/>
    <property type="match status" value="1"/>
</dbReference>
<dbReference type="AlphaFoldDB" id="A0A8C7EV53"/>
<evidence type="ECO:0000313" key="3">
    <source>
        <dbReference type="Proteomes" id="UP000694425"/>
    </source>
</evidence>
<accession>A0A8C7EV53</accession>
<dbReference type="GeneTree" id="ENSGT00390000003051"/>
<dbReference type="InterPro" id="IPR053292">
    <property type="entry name" value="UBAP1-MVB12_assoc_domain"/>
</dbReference>
<dbReference type="PANTHER" id="PTHR36291">
    <property type="entry name" value="UBAP1-MVB12-ASSOCIATED (UMA)-DOMAIN CONTAINING PROTEIN 1"/>
    <property type="match status" value="1"/>
</dbReference>
<keyword evidence="3" id="KW-1185">Reference proteome</keyword>
<evidence type="ECO:0000256" key="1">
    <source>
        <dbReference type="SAM" id="MobiDB-lite"/>
    </source>
</evidence>
<organism evidence="2 3">
    <name type="scientific">Neovison vison</name>
    <name type="common">American mink</name>
    <name type="synonym">Mustela vison</name>
    <dbReference type="NCBI Taxonomy" id="452646"/>
    <lineage>
        <taxon>Eukaryota</taxon>
        <taxon>Metazoa</taxon>
        <taxon>Chordata</taxon>
        <taxon>Craniata</taxon>
        <taxon>Vertebrata</taxon>
        <taxon>Euteleostomi</taxon>
        <taxon>Mammalia</taxon>
        <taxon>Eutheria</taxon>
        <taxon>Laurasiatheria</taxon>
        <taxon>Carnivora</taxon>
        <taxon>Caniformia</taxon>
        <taxon>Musteloidea</taxon>
        <taxon>Mustelidae</taxon>
        <taxon>Mustelinae</taxon>
        <taxon>Neogale</taxon>
    </lineage>
</organism>